<evidence type="ECO:0000313" key="2">
    <source>
        <dbReference type="EnsemblMetazoa" id="AATE017998-PA.1"/>
    </source>
</evidence>
<dbReference type="AlphaFoldDB" id="A0A182JH53"/>
<feature type="compositionally biased region" description="Low complexity" evidence="1">
    <location>
        <begin position="115"/>
        <end position="124"/>
    </location>
</feature>
<dbReference type="EnsemblMetazoa" id="AATE017998-RA">
    <property type="protein sequence ID" value="AATE017998-PA.1"/>
    <property type="gene ID" value="AATE017998"/>
</dbReference>
<protein>
    <submittedName>
        <fullName evidence="2">Uncharacterized protein</fullName>
    </submittedName>
</protein>
<proteinExistence type="predicted"/>
<feature type="region of interest" description="Disordered" evidence="1">
    <location>
        <begin position="113"/>
        <end position="142"/>
    </location>
</feature>
<name>A0A182JH53_ANOAO</name>
<sequence>MILVATSISPPYSVLLLVTCARSFAIEMSDESACCTPTSRLFSHRLRHCVRFRAVLGPHAWLTSISTFGLWLLRPTPAPTLTLAVPAPVVAAGFFRPMPGAAAPDNTAVWVGNRSAPSSSSSGLPEGGAAGAAPTAGPVTAGDPTDEPFLRSVIVLMIARSSLTLLFSKPLFRKVVGDWLVLPPWATGRAVTAVDETAAVTPATVVPDGTSAPRWSVVRLSRVSTGLRTVEVLHTIGCDVLSHGGLGRLVVVDDCAADTHW</sequence>
<evidence type="ECO:0000256" key="1">
    <source>
        <dbReference type="SAM" id="MobiDB-lite"/>
    </source>
</evidence>
<feature type="compositionally biased region" description="Low complexity" evidence="1">
    <location>
        <begin position="131"/>
        <end position="142"/>
    </location>
</feature>
<dbReference type="VEuPathDB" id="VectorBase:AATE017998"/>
<accession>A0A182JH53</accession>
<organism evidence="2">
    <name type="scientific">Anopheles atroparvus</name>
    <name type="common">European mosquito</name>
    <dbReference type="NCBI Taxonomy" id="41427"/>
    <lineage>
        <taxon>Eukaryota</taxon>
        <taxon>Metazoa</taxon>
        <taxon>Ecdysozoa</taxon>
        <taxon>Arthropoda</taxon>
        <taxon>Hexapoda</taxon>
        <taxon>Insecta</taxon>
        <taxon>Pterygota</taxon>
        <taxon>Neoptera</taxon>
        <taxon>Endopterygota</taxon>
        <taxon>Diptera</taxon>
        <taxon>Nematocera</taxon>
        <taxon>Culicoidea</taxon>
        <taxon>Culicidae</taxon>
        <taxon>Anophelinae</taxon>
        <taxon>Anopheles</taxon>
    </lineage>
</organism>
<reference evidence="2" key="1">
    <citation type="submission" date="2022-08" db="UniProtKB">
        <authorList>
            <consortium name="EnsemblMetazoa"/>
        </authorList>
    </citation>
    <scope>IDENTIFICATION</scope>
    <source>
        <strain evidence="2">EBRO</strain>
    </source>
</reference>